<evidence type="ECO:0000313" key="3">
    <source>
        <dbReference type="Proteomes" id="UP000189855"/>
    </source>
</evidence>
<gene>
    <name evidence="2" type="ORF">BTW15_22370</name>
    <name evidence="1" type="ORF">DAPPPG215_13520</name>
</gene>
<dbReference type="EMBL" id="MSDS01000030">
    <property type="protein sequence ID" value="OPE57865.1"/>
    <property type="molecule type" value="Genomic_DNA"/>
</dbReference>
<dbReference type="AlphaFoldDB" id="A0AAP6MG00"/>
<proteinExistence type="predicted"/>
<dbReference type="Proteomes" id="UP000189855">
    <property type="component" value="Unassembled WGS sequence"/>
</dbReference>
<reference evidence="2 3" key="1">
    <citation type="journal article" date="2017" name="Mol. Ecol.">
        <title>Adaptation of the pathogen, Pseudomonas syringae, during experimental evolution on a native vs. alternative host plant.</title>
        <authorList>
            <person name="Meaden S."/>
            <person name="Koskella B."/>
        </authorList>
    </citation>
    <scope>NUCLEOTIDE SEQUENCE [LARGE SCALE GENOMIC DNA]</scope>
    <source>
        <strain evidence="2 3">PT23</strain>
    </source>
</reference>
<protein>
    <submittedName>
        <fullName evidence="2">Uncharacterized protein</fullName>
    </submittedName>
</protein>
<organism evidence="2 3">
    <name type="scientific">Pseudomonas syringae pv. tomato</name>
    <dbReference type="NCBI Taxonomy" id="323"/>
    <lineage>
        <taxon>Bacteria</taxon>
        <taxon>Pseudomonadati</taxon>
        <taxon>Pseudomonadota</taxon>
        <taxon>Gammaproteobacteria</taxon>
        <taxon>Pseudomonadales</taxon>
        <taxon>Pseudomonadaceae</taxon>
        <taxon>Pseudomonas</taxon>
    </lineage>
</organism>
<dbReference type="EMBL" id="OX458335">
    <property type="protein sequence ID" value="CAI8859659.1"/>
    <property type="molecule type" value="Genomic_DNA"/>
</dbReference>
<dbReference type="Proteomes" id="UP001177000">
    <property type="component" value="Chromosome"/>
</dbReference>
<evidence type="ECO:0000313" key="2">
    <source>
        <dbReference type="EMBL" id="OPE57865.1"/>
    </source>
</evidence>
<sequence length="241" mass="27466">MANQKYQEFTFETRFGHFYQGCIEQLNQSYYISKLCFTAKQTAVYDGGMYTNSGDHSRDAPAAFAELVNSTLKLIDAPSNDNIIAIHCHGKCSPLCEITEIKNKINFKCEFLILDDGDPELDTVIVNELKELVILTRQSVRGETNQLSSDRIATLLSKLGLEDKDYCLGFSVIQPEDHHPELSREIIAEINELLILVRADETNTPILKEASDSIWKTLYAEHNLRNVRIFEIQRRYGITNI</sequence>
<dbReference type="RefSeq" id="WP_007247151.1">
    <property type="nucleotide sequence ID" value="NZ_CP019871.1"/>
</dbReference>
<accession>A0AAP6MG00</accession>
<evidence type="ECO:0000313" key="1">
    <source>
        <dbReference type="EMBL" id="CAI8859659.1"/>
    </source>
</evidence>
<name>A0AAP6MG00_PSEUB</name>
<reference evidence="1" key="2">
    <citation type="submission" date="2023-03" db="EMBL/GenBank/DDBJ databases">
        <authorList>
            <person name="Pothier F. J."/>
        </authorList>
    </citation>
    <scope>NUCLEOTIDE SEQUENCE</scope>
    <source>
        <strain evidence="1">DAPP-PG 215</strain>
    </source>
</reference>